<protein>
    <recommendedName>
        <fullName evidence="3">Glycogen debranching enzyme C-terminal domain-containing protein</fullName>
    </recommendedName>
</protein>
<gene>
    <name evidence="1" type="ORF">A2799_00945</name>
</gene>
<comment type="caution">
    <text evidence="1">The sequence shown here is derived from an EMBL/GenBank/DDBJ whole genome shotgun (WGS) entry which is preliminary data.</text>
</comment>
<dbReference type="InterPro" id="IPR008928">
    <property type="entry name" value="6-hairpin_glycosidase_sf"/>
</dbReference>
<dbReference type="EMBL" id="MFZH01000006">
    <property type="protein sequence ID" value="OGK19728.1"/>
    <property type="molecule type" value="Genomic_DNA"/>
</dbReference>
<dbReference type="GO" id="GO:0005975">
    <property type="term" value="P:carbohydrate metabolic process"/>
    <property type="evidence" value="ECO:0007669"/>
    <property type="project" value="InterPro"/>
</dbReference>
<organism evidence="1 2">
    <name type="scientific">Candidatus Roizmanbacteria bacterium RIFCSPHIGHO2_01_FULL_39_24</name>
    <dbReference type="NCBI Taxonomy" id="1802032"/>
    <lineage>
        <taxon>Bacteria</taxon>
        <taxon>Candidatus Roizmaniibacteriota</taxon>
    </lineage>
</organism>
<dbReference type="Proteomes" id="UP000176850">
    <property type="component" value="Unassembled WGS sequence"/>
</dbReference>
<name>A0A1F7GL95_9BACT</name>
<evidence type="ECO:0000313" key="1">
    <source>
        <dbReference type="EMBL" id="OGK19728.1"/>
    </source>
</evidence>
<dbReference type="AlphaFoldDB" id="A0A1F7GL95"/>
<reference evidence="1 2" key="1">
    <citation type="journal article" date="2016" name="Nat. Commun.">
        <title>Thousands of microbial genomes shed light on interconnected biogeochemical processes in an aquifer system.</title>
        <authorList>
            <person name="Anantharaman K."/>
            <person name="Brown C.T."/>
            <person name="Hug L.A."/>
            <person name="Sharon I."/>
            <person name="Castelle C.J."/>
            <person name="Probst A.J."/>
            <person name="Thomas B.C."/>
            <person name="Singh A."/>
            <person name="Wilkins M.J."/>
            <person name="Karaoz U."/>
            <person name="Brodie E.L."/>
            <person name="Williams K.H."/>
            <person name="Hubbard S.S."/>
            <person name="Banfield J.F."/>
        </authorList>
    </citation>
    <scope>NUCLEOTIDE SEQUENCE [LARGE SCALE GENOMIC DNA]</scope>
</reference>
<accession>A0A1F7GL95</accession>
<evidence type="ECO:0008006" key="3">
    <source>
        <dbReference type="Google" id="ProtNLM"/>
    </source>
</evidence>
<evidence type="ECO:0000313" key="2">
    <source>
        <dbReference type="Proteomes" id="UP000176850"/>
    </source>
</evidence>
<dbReference type="SUPFAM" id="SSF48208">
    <property type="entry name" value="Six-hairpin glycosidases"/>
    <property type="match status" value="1"/>
</dbReference>
<sequence>MSKNIEGLLHLSQPEFETGPKTPLGVGTRRAYHTLGTDVRAINVLTAPFLTPELRRIQDNLERQKEIHEHLQPAFDLLNQNIVYMPKQAFLRASPFHCDNWVRDSFYGTLFIDEPDFEAHVLSQFDKADTSGHLPTTRLFPGTRTWAFDDESTMLGLIWRAKLAQSGEPVEANEQSRWRQRWEWVQSHTQFGQYVSPAGTEHSWFDTYHFPRADVNTYTQGIYAATTVAVTRLGLGNGSEIAEAVDGYQQLQHSSGRLQFSRSQPYTDVSSLTGEFLAMALFGEQLLSDSIVLETVYSLPKNSGGIPVVATEDGGYLNPREFNRQYLPGDYHNGGDWPLFNAFAHATAEKHGASHDRVFWQTLIEDLRRSNNAEYFYTGDGFIPESHNPTRTRTVWNTGVYKAASIVMSPQDIIQITCERDDDKGDLFYSEASQLPGSSL</sequence>
<proteinExistence type="predicted"/>